<evidence type="ECO:0000313" key="1">
    <source>
        <dbReference type="EMBL" id="KPE49091.1"/>
    </source>
</evidence>
<dbReference type="RefSeq" id="WP_062703396.1">
    <property type="nucleotide sequence ID" value="NZ_LJOD01000025.1"/>
</dbReference>
<dbReference type="Proteomes" id="UP000037953">
    <property type="component" value="Unassembled WGS sequence"/>
</dbReference>
<reference evidence="2" key="2">
    <citation type="submission" date="2015-09" db="EMBL/GenBank/DDBJ databases">
        <title>Draft genome sequence of a multidrug-resistant Chryseobacterium indologenes isolate from Malaysia.</title>
        <authorList>
            <person name="Yu C.Y."/>
            <person name="Ang G.Y."/>
            <person name="Chan K.-G."/>
        </authorList>
    </citation>
    <scope>NUCLEOTIDE SEQUENCE [LARGE SCALE GENOMIC DNA]</scope>
    <source>
        <strain evidence="2">CI_885</strain>
    </source>
</reference>
<gene>
    <name evidence="1" type="ORF">AOB46_21860</name>
</gene>
<name>A0A0N0ITV0_CHRID</name>
<reference evidence="1 2" key="1">
    <citation type="journal article" date="2015" name="Genom Data">
        <title>Draft genome sequence of a multidrug-resistant Chryseobacterium indologenes isolate from Malaysia.</title>
        <authorList>
            <person name="Yu C.Y."/>
            <person name="Ang G.Y."/>
            <person name="Cheng H.J."/>
            <person name="Cheong Y.M."/>
            <person name="Yin W.F."/>
            <person name="Chan K.G."/>
        </authorList>
    </citation>
    <scope>NUCLEOTIDE SEQUENCE [LARGE SCALE GENOMIC DNA]</scope>
    <source>
        <strain evidence="1 2">CI_885</strain>
    </source>
</reference>
<proteinExistence type="predicted"/>
<dbReference type="AlphaFoldDB" id="A0A0N0ITV0"/>
<dbReference type="PROSITE" id="PS51257">
    <property type="entry name" value="PROKAR_LIPOPROTEIN"/>
    <property type="match status" value="1"/>
</dbReference>
<dbReference type="PATRIC" id="fig|253.9.peg.2795"/>
<evidence type="ECO:0000313" key="2">
    <source>
        <dbReference type="Proteomes" id="UP000037953"/>
    </source>
</evidence>
<accession>A0A0N0ITV0</accession>
<dbReference type="OrthoDB" id="796798at2"/>
<dbReference type="EMBL" id="LJOD01000025">
    <property type="protein sequence ID" value="KPE49091.1"/>
    <property type="molecule type" value="Genomic_DNA"/>
</dbReference>
<organism evidence="1 2">
    <name type="scientific">Chryseobacterium indologenes</name>
    <name type="common">Flavobacterium indologenes</name>
    <dbReference type="NCBI Taxonomy" id="253"/>
    <lineage>
        <taxon>Bacteria</taxon>
        <taxon>Pseudomonadati</taxon>
        <taxon>Bacteroidota</taxon>
        <taxon>Flavobacteriia</taxon>
        <taxon>Flavobacteriales</taxon>
        <taxon>Weeksellaceae</taxon>
        <taxon>Chryseobacterium group</taxon>
        <taxon>Chryseobacterium</taxon>
    </lineage>
</organism>
<comment type="caution">
    <text evidence="1">The sequence shown here is derived from an EMBL/GenBank/DDBJ whole genome shotgun (WGS) entry which is preliminary data.</text>
</comment>
<sequence length="153" mass="17183">MTRCLIAVNPYWSSLFLGCSKSNEEKIGCTFEIKPVFLNFNVLGAESGSDLFFSNTPAYQIKDIYFFKVKDTAKKDTIRPSIEGAGNERSFKISPDNKLLADTLIMHIGENPADKLVVKMKNSEGPYSNPIIGEVFLNDAKLNYDKGRVQFKK</sequence>
<protein>
    <submittedName>
        <fullName evidence="1">Uncharacterized protein</fullName>
    </submittedName>
</protein>